<proteinExistence type="predicted"/>
<evidence type="ECO:0000256" key="1">
    <source>
        <dbReference type="SAM" id="SignalP"/>
    </source>
</evidence>
<dbReference type="RefSeq" id="WP_249996503.1">
    <property type="nucleotide sequence ID" value="NZ_CP116221.1"/>
</dbReference>
<organism evidence="2 3">
    <name type="scientific">Psychroserpens ponticola</name>
    <dbReference type="NCBI Taxonomy" id="2932268"/>
    <lineage>
        <taxon>Bacteria</taxon>
        <taxon>Pseudomonadati</taxon>
        <taxon>Bacteroidota</taxon>
        <taxon>Flavobacteriia</taxon>
        <taxon>Flavobacteriales</taxon>
        <taxon>Flavobacteriaceae</taxon>
        <taxon>Psychroserpens</taxon>
    </lineage>
</organism>
<dbReference type="EMBL" id="CP116221">
    <property type="protein sequence ID" value="WCO00573.1"/>
    <property type="molecule type" value="Genomic_DNA"/>
</dbReference>
<accession>A0ABY7RUD0</accession>
<dbReference type="Proteomes" id="UP001202717">
    <property type="component" value="Chromosome"/>
</dbReference>
<keyword evidence="3" id="KW-1185">Reference proteome</keyword>
<protein>
    <recommendedName>
        <fullName evidence="4">DUF3570 domain-containing protein</fullName>
    </recommendedName>
</protein>
<gene>
    <name evidence="2" type="ORF">MUN68_010885</name>
</gene>
<name>A0ABY7RUD0_9FLAO</name>
<feature type="signal peptide" evidence="1">
    <location>
        <begin position="1"/>
        <end position="22"/>
    </location>
</feature>
<sequence length="370" mass="43145">MKISKLTIALPMMCLINSFVIAQNDTLISRDKIDLKQIKHEETIYNILQKSWIANQEVSYLSILPLVSSVSDRRIPLINGEGNSSNNYLMEANINLSFPLFFGRNTGYQSYKRNKITFDYNGTFRMTLDDSKPLTPGNNKVGFSWYLSLYNNYTGWVFGKDQTPENQMINSKTENLKFVNTLLRVHHYSNGQPPGFYYYPDDNDLTSYRNSYLDGDFSTNYIYLEATKGTYVKSIGSLRQISLGYRYDFGDDTSALAYSKEQEDTYGRHRVLLKYDYRTKRLAKRFEHHARIDFEYILDNLDKFSPNLINDNNKYRLGVKGLFEIAPKNHRAIGYFISAYYGRDYLNIRYDDIIYSIQTGITLSLDKFSF</sequence>
<reference evidence="2 3" key="1">
    <citation type="submission" date="2023-01" db="EMBL/GenBank/DDBJ databases">
        <title>Psychroserpens ponticola sp. nov., isolated from seawater.</title>
        <authorList>
            <person name="Kristyanto S."/>
            <person name="Jung J."/>
            <person name="Kim J.M."/>
            <person name="Jeon C.O."/>
        </authorList>
    </citation>
    <scope>NUCLEOTIDE SEQUENCE [LARGE SCALE GENOMIC DNA]</scope>
    <source>
        <strain evidence="2 3">MSW6</strain>
    </source>
</reference>
<keyword evidence="1" id="KW-0732">Signal</keyword>
<feature type="chain" id="PRO_5045190150" description="DUF3570 domain-containing protein" evidence="1">
    <location>
        <begin position="23"/>
        <end position="370"/>
    </location>
</feature>
<evidence type="ECO:0008006" key="4">
    <source>
        <dbReference type="Google" id="ProtNLM"/>
    </source>
</evidence>
<evidence type="ECO:0000313" key="3">
    <source>
        <dbReference type="Proteomes" id="UP001202717"/>
    </source>
</evidence>
<evidence type="ECO:0000313" key="2">
    <source>
        <dbReference type="EMBL" id="WCO00573.1"/>
    </source>
</evidence>